<name>A0A1H2VR55_9PSEU</name>
<proteinExistence type="predicted"/>
<keyword evidence="2" id="KW-1185">Reference proteome</keyword>
<dbReference type="Gene3D" id="3.30.530.20">
    <property type="match status" value="2"/>
</dbReference>
<reference evidence="1 2" key="1">
    <citation type="submission" date="2016-10" db="EMBL/GenBank/DDBJ databases">
        <authorList>
            <person name="de Groot N.N."/>
        </authorList>
    </citation>
    <scope>NUCLEOTIDE SEQUENCE [LARGE SCALE GENOMIC DNA]</scope>
    <source>
        <strain evidence="1 2">CPCC 202699</strain>
    </source>
</reference>
<dbReference type="OrthoDB" id="3680860at2"/>
<dbReference type="EMBL" id="FNON01000001">
    <property type="protein sequence ID" value="SDW70823.1"/>
    <property type="molecule type" value="Genomic_DNA"/>
</dbReference>
<dbReference type="Proteomes" id="UP000199515">
    <property type="component" value="Unassembled WGS sequence"/>
</dbReference>
<organism evidence="1 2">
    <name type="scientific">Amycolatopsis xylanica</name>
    <dbReference type="NCBI Taxonomy" id="589385"/>
    <lineage>
        <taxon>Bacteria</taxon>
        <taxon>Bacillati</taxon>
        <taxon>Actinomycetota</taxon>
        <taxon>Actinomycetes</taxon>
        <taxon>Pseudonocardiales</taxon>
        <taxon>Pseudonocardiaceae</taxon>
        <taxon>Amycolatopsis</taxon>
    </lineage>
</organism>
<gene>
    <name evidence="1" type="ORF">SAMN05421504_1011307</name>
</gene>
<evidence type="ECO:0000313" key="2">
    <source>
        <dbReference type="Proteomes" id="UP000199515"/>
    </source>
</evidence>
<dbReference type="InterPro" id="IPR019587">
    <property type="entry name" value="Polyketide_cyclase/dehydratase"/>
</dbReference>
<dbReference type="Pfam" id="PF10604">
    <property type="entry name" value="Polyketide_cyc2"/>
    <property type="match status" value="1"/>
</dbReference>
<dbReference type="SUPFAM" id="SSF55961">
    <property type="entry name" value="Bet v1-like"/>
    <property type="match status" value="2"/>
</dbReference>
<protein>
    <submittedName>
        <fullName evidence="1">Polyketide cyclase / dehydrase and lipid transport</fullName>
    </submittedName>
</protein>
<dbReference type="STRING" id="589385.SAMN05421504_1011307"/>
<dbReference type="AlphaFoldDB" id="A0A1H2VR55"/>
<dbReference type="RefSeq" id="WP_091287584.1">
    <property type="nucleotide sequence ID" value="NZ_FNON01000001.1"/>
</dbReference>
<sequence>MENPTGSARHQITVEAPRDVVYDLLAEPAHTARLSPTVVHVERLDGDDRGDVIGRWVADEAKMRTWQVTRELDRAGGRITFAHQDPRPPLMAMRGEWTLTEDGGATAVELRHDWTHTGDQDFGSTMDTGIVRQLAGLKRFAENRTRIAAAELTDESTVFVPGKVTEAADFCWGPALWSLCVENCRSAVRRQRETGYQVVELALGEAAPAPRFYAMPAPGKIVWKQTEGLPGWYRWLRGQITFTQHDDGVEVVARDVHSLDPDALTTLGWNAAEARDRVDRLRSDVTLDLLTGLAGFAEDD</sequence>
<dbReference type="InterPro" id="IPR023393">
    <property type="entry name" value="START-like_dom_sf"/>
</dbReference>
<accession>A0A1H2VR55</accession>
<evidence type="ECO:0000313" key="1">
    <source>
        <dbReference type="EMBL" id="SDW70823.1"/>
    </source>
</evidence>